<name>A0AAN9Y7D9_9HEMI</name>
<dbReference type="Proteomes" id="UP001367676">
    <property type="component" value="Unassembled WGS sequence"/>
</dbReference>
<reference evidence="1 2" key="1">
    <citation type="submission" date="2024-03" db="EMBL/GenBank/DDBJ databases">
        <title>Adaptation during the transition from Ophiocordyceps entomopathogen to insect associate is accompanied by gene loss and intensified selection.</title>
        <authorList>
            <person name="Ward C.M."/>
            <person name="Onetto C.A."/>
            <person name="Borneman A.R."/>
        </authorList>
    </citation>
    <scope>NUCLEOTIDE SEQUENCE [LARGE SCALE GENOMIC DNA]</scope>
    <source>
        <strain evidence="1">AWRI1</strain>
        <tissue evidence="1">Single Adult Female</tissue>
    </source>
</reference>
<dbReference type="EMBL" id="JBBCAQ010000014">
    <property type="protein sequence ID" value="KAK7598188.1"/>
    <property type="molecule type" value="Genomic_DNA"/>
</dbReference>
<protein>
    <submittedName>
        <fullName evidence="1">Uncharacterized protein</fullName>
    </submittedName>
</protein>
<evidence type="ECO:0000313" key="2">
    <source>
        <dbReference type="Proteomes" id="UP001367676"/>
    </source>
</evidence>
<proteinExistence type="predicted"/>
<evidence type="ECO:0000313" key="1">
    <source>
        <dbReference type="EMBL" id="KAK7598188.1"/>
    </source>
</evidence>
<gene>
    <name evidence="1" type="ORF">V9T40_006423</name>
</gene>
<accession>A0AAN9Y7D9</accession>
<keyword evidence="2" id="KW-1185">Reference proteome</keyword>
<comment type="caution">
    <text evidence="1">The sequence shown here is derived from an EMBL/GenBank/DDBJ whole genome shotgun (WGS) entry which is preliminary data.</text>
</comment>
<organism evidence="1 2">
    <name type="scientific">Parthenolecanium corni</name>
    <dbReference type="NCBI Taxonomy" id="536013"/>
    <lineage>
        <taxon>Eukaryota</taxon>
        <taxon>Metazoa</taxon>
        <taxon>Ecdysozoa</taxon>
        <taxon>Arthropoda</taxon>
        <taxon>Hexapoda</taxon>
        <taxon>Insecta</taxon>
        <taxon>Pterygota</taxon>
        <taxon>Neoptera</taxon>
        <taxon>Paraneoptera</taxon>
        <taxon>Hemiptera</taxon>
        <taxon>Sternorrhyncha</taxon>
        <taxon>Coccoidea</taxon>
        <taxon>Coccidae</taxon>
        <taxon>Parthenolecanium</taxon>
    </lineage>
</organism>
<dbReference type="AlphaFoldDB" id="A0AAN9Y7D9"/>
<sequence length="101" mass="11172">MHAGIPSSLYASRTPHIVHDNFKDTEAAAASAAAAGKACKQAQKVQRRWTQDEVFGGGTHFLRFLTKIDRRKFSRCVDHDDTVMVDCMRGGDAIMTSKSMQ</sequence>